<dbReference type="EMBL" id="JADINB010000097">
    <property type="protein sequence ID" value="MBO8429153.1"/>
    <property type="molecule type" value="Genomic_DNA"/>
</dbReference>
<reference evidence="11" key="1">
    <citation type="submission" date="2020-10" db="EMBL/GenBank/DDBJ databases">
        <authorList>
            <person name="Gilroy R."/>
        </authorList>
    </citation>
    <scope>NUCLEOTIDE SEQUENCE</scope>
    <source>
        <strain evidence="11">15467</strain>
    </source>
</reference>
<dbReference type="PANTHER" id="PTHR43837">
    <property type="entry name" value="RIBOSOMAL PROTEIN S12 METHYLTHIOTRANSFERASE RIMO"/>
    <property type="match status" value="1"/>
</dbReference>
<keyword evidence="6 8" id="KW-0408">Iron</keyword>
<dbReference type="Proteomes" id="UP000823635">
    <property type="component" value="Unassembled WGS sequence"/>
</dbReference>
<dbReference type="CDD" id="cd01335">
    <property type="entry name" value="Radical_SAM"/>
    <property type="match status" value="1"/>
</dbReference>
<dbReference type="InterPro" id="IPR002792">
    <property type="entry name" value="TRAM_dom"/>
</dbReference>
<name>A0A9D9DKK0_9BACT</name>
<feature type="binding site" evidence="8">
    <location>
        <position position="92"/>
    </location>
    <ligand>
        <name>[4Fe-4S] cluster</name>
        <dbReference type="ChEBI" id="CHEBI:49883"/>
        <label>1</label>
    </ligand>
</feature>
<comment type="caution">
    <text evidence="11">The sequence shown here is derived from an EMBL/GenBank/DDBJ whole genome shotgun (WGS) entry which is preliminary data.</text>
</comment>
<feature type="binding site" evidence="8">
    <location>
        <position position="157"/>
    </location>
    <ligand>
        <name>[4Fe-4S] cluster</name>
        <dbReference type="ChEBI" id="CHEBI:49883"/>
        <label>2</label>
        <note>4Fe-4S-S-AdoMet</note>
    </ligand>
</feature>
<evidence type="ECO:0000256" key="6">
    <source>
        <dbReference type="ARBA" id="ARBA00023004"/>
    </source>
</evidence>
<dbReference type="GO" id="GO:0051539">
    <property type="term" value="F:4 iron, 4 sulfur cluster binding"/>
    <property type="evidence" value="ECO:0007669"/>
    <property type="project" value="UniProtKB-UniRule"/>
</dbReference>
<dbReference type="HAMAP" id="MF_01865">
    <property type="entry name" value="MTTase_RimO"/>
    <property type="match status" value="1"/>
</dbReference>
<comment type="subcellular location">
    <subcellularLocation>
        <location evidence="8">Cytoplasm</location>
    </subcellularLocation>
</comment>
<dbReference type="InterPro" id="IPR006638">
    <property type="entry name" value="Elp3/MiaA/NifB-like_rSAM"/>
</dbReference>
<dbReference type="SMART" id="SM00729">
    <property type="entry name" value="Elp3"/>
    <property type="match status" value="1"/>
</dbReference>
<dbReference type="PROSITE" id="PS51449">
    <property type="entry name" value="MTTASE_N"/>
    <property type="match status" value="1"/>
</dbReference>
<dbReference type="FunFam" id="3.80.30.20:FF:000001">
    <property type="entry name" value="tRNA-2-methylthio-N(6)-dimethylallyladenosine synthase 2"/>
    <property type="match status" value="1"/>
</dbReference>
<dbReference type="GO" id="GO:0046872">
    <property type="term" value="F:metal ion binding"/>
    <property type="evidence" value="ECO:0007669"/>
    <property type="project" value="UniProtKB-KW"/>
</dbReference>
<dbReference type="InterPro" id="IPR020612">
    <property type="entry name" value="Methylthiotransferase_CS"/>
</dbReference>
<dbReference type="Gene3D" id="3.40.50.12160">
    <property type="entry name" value="Methylthiotransferase, N-terminal domain"/>
    <property type="match status" value="1"/>
</dbReference>
<organism evidence="11 12">
    <name type="scientific">Candidatus Egerieousia excrementavium</name>
    <dbReference type="NCBI Taxonomy" id="2840778"/>
    <lineage>
        <taxon>Bacteria</taxon>
        <taxon>Pseudomonadati</taxon>
        <taxon>Bacteroidota</taxon>
        <taxon>Bacteroidia</taxon>
        <taxon>Bacteroidales</taxon>
        <taxon>Candidatus Egerieousia</taxon>
    </lineage>
</organism>
<feature type="domain" description="Radical SAM core" evidence="10">
    <location>
        <begin position="139"/>
        <end position="370"/>
    </location>
</feature>
<comment type="cofactor">
    <cofactor evidence="8">
        <name>[4Fe-4S] cluster</name>
        <dbReference type="ChEBI" id="CHEBI:49883"/>
    </cofactor>
    <text evidence="8">Binds 2 [4Fe-4S] clusters. One cluster is coordinated with 3 cysteines and an exchangeable S-adenosyl-L-methionine.</text>
</comment>
<evidence type="ECO:0000313" key="12">
    <source>
        <dbReference type="Proteomes" id="UP000823635"/>
    </source>
</evidence>
<dbReference type="SFLD" id="SFLDS00029">
    <property type="entry name" value="Radical_SAM"/>
    <property type="match status" value="1"/>
</dbReference>
<reference evidence="11" key="2">
    <citation type="journal article" date="2021" name="PeerJ">
        <title>Extensive microbial diversity within the chicken gut microbiome revealed by metagenomics and culture.</title>
        <authorList>
            <person name="Gilroy R."/>
            <person name="Ravi A."/>
            <person name="Getino M."/>
            <person name="Pursley I."/>
            <person name="Horton D.L."/>
            <person name="Alikhan N.F."/>
            <person name="Baker D."/>
            <person name="Gharbi K."/>
            <person name="Hall N."/>
            <person name="Watson M."/>
            <person name="Adriaenssens E.M."/>
            <person name="Foster-Nyarko E."/>
            <person name="Jarju S."/>
            <person name="Secka A."/>
            <person name="Antonio M."/>
            <person name="Oren A."/>
            <person name="Chaudhuri R.R."/>
            <person name="La Ragione R."/>
            <person name="Hildebrand F."/>
            <person name="Pallen M.J."/>
        </authorList>
    </citation>
    <scope>NUCLEOTIDE SEQUENCE</scope>
    <source>
        <strain evidence="11">15467</strain>
    </source>
</reference>
<evidence type="ECO:0000256" key="2">
    <source>
        <dbReference type="ARBA" id="ARBA00022490"/>
    </source>
</evidence>
<keyword evidence="3 8" id="KW-0808">Transferase</keyword>
<dbReference type="InterPro" id="IPR058240">
    <property type="entry name" value="rSAM_sf"/>
</dbReference>
<dbReference type="Gene3D" id="3.80.30.20">
    <property type="entry name" value="tm_1862 like domain"/>
    <property type="match status" value="1"/>
</dbReference>
<dbReference type="NCBIfam" id="TIGR00089">
    <property type="entry name" value="MiaB/RimO family radical SAM methylthiotransferase"/>
    <property type="match status" value="1"/>
</dbReference>
<dbReference type="InterPro" id="IPR005840">
    <property type="entry name" value="Ribosomal_uS12_MeSTrfase_RimO"/>
</dbReference>
<dbReference type="InterPro" id="IPR023404">
    <property type="entry name" value="rSAM_horseshoe"/>
</dbReference>
<dbReference type="GO" id="GO:0035599">
    <property type="term" value="F:aspartic acid methylthiotransferase activity"/>
    <property type="evidence" value="ECO:0007669"/>
    <property type="project" value="TreeGrafter"/>
</dbReference>
<dbReference type="InterPro" id="IPR007197">
    <property type="entry name" value="rSAM"/>
</dbReference>
<keyword evidence="2 8" id="KW-0963">Cytoplasm</keyword>
<dbReference type="Pfam" id="PF00919">
    <property type="entry name" value="UPF0004"/>
    <property type="match status" value="1"/>
</dbReference>
<dbReference type="PROSITE" id="PS01278">
    <property type="entry name" value="MTTASE_RADICAL"/>
    <property type="match status" value="1"/>
</dbReference>
<comment type="function">
    <text evidence="8">Catalyzes the methylthiolation of an aspartic acid residue of ribosomal protein uS12.</text>
</comment>
<dbReference type="InterPro" id="IPR013848">
    <property type="entry name" value="Methylthiotransferase_N"/>
</dbReference>
<feature type="binding site" evidence="8">
    <location>
        <position position="160"/>
    </location>
    <ligand>
        <name>[4Fe-4S] cluster</name>
        <dbReference type="ChEBI" id="CHEBI:49883"/>
        <label>2</label>
        <note>4Fe-4S-S-AdoMet</note>
    </ligand>
</feature>
<evidence type="ECO:0000256" key="5">
    <source>
        <dbReference type="ARBA" id="ARBA00022723"/>
    </source>
</evidence>
<dbReference type="Pfam" id="PF04055">
    <property type="entry name" value="Radical_SAM"/>
    <property type="match status" value="1"/>
</dbReference>
<dbReference type="InterPro" id="IPR012340">
    <property type="entry name" value="NA-bd_OB-fold"/>
</dbReference>
<evidence type="ECO:0000256" key="7">
    <source>
        <dbReference type="ARBA" id="ARBA00023014"/>
    </source>
</evidence>
<dbReference type="PANTHER" id="PTHR43837:SF1">
    <property type="entry name" value="RIBOSOMAL PROTEIN US12 METHYLTHIOTRANSFERASE RIMO"/>
    <property type="match status" value="1"/>
</dbReference>
<dbReference type="SFLD" id="SFLDF00274">
    <property type="entry name" value="ribosomal_protein_S12_methylth"/>
    <property type="match status" value="1"/>
</dbReference>
<dbReference type="GO" id="GO:0005829">
    <property type="term" value="C:cytosol"/>
    <property type="evidence" value="ECO:0007669"/>
    <property type="project" value="TreeGrafter"/>
</dbReference>
<feature type="binding site" evidence="8">
    <location>
        <position position="153"/>
    </location>
    <ligand>
        <name>[4Fe-4S] cluster</name>
        <dbReference type="ChEBI" id="CHEBI:49883"/>
        <label>2</label>
        <note>4Fe-4S-S-AdoMet</note>
    </ligand>
</feature>
<evidence type="ECO:0000259" key="9">
    <source>
        <dbReference type="PROSITE" id="PS51449"/>
    </source>
</evidence>
<dbReference type="Gene3D" id="2.40.50.140">
    <property type="entry name" value="Nucleic acid-binding proteins"/>
    <property type="match status" value="1"/>
</dbReference>
<dbReference type="GO" id="GO:0006400">
    <property type="term" value="P:tRNA modification"/>
    <property type="evidence" value="ECO:0007669"/>
    <property type="project" value="InterPro"/>
</dbReference>
<evidence type="ECO:0000256" key="8">
    <source>
        <dbReference type="HAMAP-Rule" id="MF_01865"/>
    </source>
</evidence>
<evidence type="ECO:0000256" key="4">
    <source>
        <dbReference type="ARBA" id="ARBA00022691"/>
    </source>
</evidence>
<evidence type="ECO:0000256" key="3">
    <source>
        <dbReference type="ARBA" id="ARBA00022679"/>
    </source>
</evidence>
<dbReference type="AlphaFoldDB" id="A0A9D9DKK0"/>
<comment type="similarity">
    <text evidence="8">Belongs to the methylthiotransferase family. RimO subfamily.</text>
</comment>
<accession>A0A9D9DKK0</accession>
<dbReference type="SFLD" id="SFLDG01082">
    <property type="entry name" value="B12-binding_domain_containing"/>
    <property type="match status" value="1"/>
</dbReference>
<keyword evidence="5 8" id="KW-0479">Metal-binding</keyword>
<feature type="binding site" evidence="8">
    <location>
        <position position="58"/>
    </location>
    <ligand>
        <name>[4Fe-4S] cluster</name>
        <dbReference type="ChEBI" id="CHEBI:49883"/>
        <label>1</label>
    </ligand>
</feature>
<keyword evidence="11" id="KW-0689">Ribosomal protein</keyword>
<dbReference type="InterPro" id="IPR005839">
    <property type="entry name" value="Methylthiotransferase"/>
</dbReference>
<keyword evidence="11" id="KW-0687">Ribonucleoprotein</keyword>
<proteinExistence type="inferred from homology"/>
<dbReference type="SFLD" id="SFLDG01061">
    <property type="entry name" value="methylthiotransferase"/>
    <property type="match status" value="1"/>
</dbReference>
<comment type="catalytic activity">
    <reaction evidence="8">
        <text>L-aspartate(89)-[ribosomal protein uS12]-hydrogen + (sulfur carrier)-SH + AH2 + 2 S-adenosyl-L-methionine = 3-methylsulfanyl-L-aspartate(89)-[ribosomal protein uS12]-hydrogen + (sulfur carrier)-H + 5'-deoxyadenosine + L-methionine + A + S-adenosyl-L-homocysteine + 2 H(+)</text>
        <dbReference type="Rhea" id="RHEA:37087"/>
        <dbReference type="Rhea" id="RHEA-COMP:10460"/>
        <dbReference type="Rhea" id="RHEA-COMP:10461"/>
        <dbReference type="Rhea" id="RHEA-COMP:14737"/>
        <dbReference type="Rhea" id="RHEA-COMP:14739"/>
        <dbReference type="ChEBI" id="CHEBI:13193"/>
        <dbReference type="ChEBI" id="CHEBI:15378"/>
        <dbReference type="ChEBI" id="CHEBI:17319"/>
        <dbReference type="ChEBI" id="CHEBI:17499"/>
        <dbReference type="ChEBI" id="CHEBI:29917"/>
        <dbReference type="ChEBI" id="CHEBI:29961"/>
        <dbReference type="ChEBI" id="CHEBI:57844"/>
        <dbReference type="ChEBI" id="CHEBI:57856"/>
        <dbReference type="ChEBI" id="CHEBI:59789"/>
        <dbReference type="ChEBI" id="CHEBI:64428"/>
        <dbReference type="ChEBI" id="CHEBI:73599"/>
        <dbReference type="EC" id="2.8.4.4"/>
    </reaction>
</comment>
<evidence type="ECO:0000256" key="1">
    <source>
        <dbReference type="ARBA" id="ARBA00022485"/>
    </source>
</evidence>
<sequence length="449" mass="50328">MSRIQLITLGCSKNRVDSEHILDQIRNAGMEVVVSDELPVHDADGKPVAVDALAINTCGFINDAREESVNTVLAAIEAKKAGWVKAVYVFGCLSQRYRAELREEMPEIDGFFGVFDNEDLLHALGVGNVAVQNTGRYLTTPGHYAYLKISEGCNRRCSYCSIPYIRGAHVSVPEEQILEEARLLASRGVKELIVVAQDTTYYGLDLYGERRIAPLLEKLSGIAGIEWIRLHYSYPAQFPKDLLRVMAENTKICKYLDIPLQHASGKVLKSMKREIDGVQTQKIVDRIRASVPGIALRTTMIVGFPTEDSREFGKLLSFVRKNKFERLGAFTYSEEEGTWGARNYRDTVRPSTKQKRYDTLMELQSGISLAWNMGRTGSCERVIIDSFSDGVFIARSQYESPEVDGEILVSAESFYKRFGKEAVPLHFIGTFANVRITGADEYDLSAEFI</sequence>
<keyword evidence="7 8" id="KW-0411">Iron-sulfur</keyword>
<dbReference type="GO" id="GO:0005840">
    <property type="term" value="C:ribosome"/>
    <property type="evidence" value="ECO:0007669"/>
    <property type="project" value="UniProtKB-KW"/>
</dbReference>
<dbReference type="InterPro" id="IPR038135">
    <property type="entry name" value="Methylthiotransferase_N_sf"/>
</dbReference>
<dbReference type="EC" id="2.8.4.4" evidence="8"/>
<feature type="domain" description="MTTase N-terminal" evidence="9">
    <location>
        <begin position="2"/>
        <end position="129"/>
    </location>
</feature>
<gene>
    <name evidence="8 11" type="primary">rimO</name>
    <name evidence="11" type="ORF">IAC68_04385</name>
</gene>
<dbReference type="PROSITE" id="PS51918">
    <property type="entry name" value="RADICAL_SAM"/>
    <property type="match status" value="1"/>
</dbReference>
<dbReference type="Pfam" id="PF18693">
    <property type="entry name" value="TRAM_2"/>
    <property type="match status" value="1"/>
</dbReference>
<dbReference type="NCBIfam" id="TIGR01125">
    <property type="entry name" value="30S ribosomal protein S12 methylthiotransferase RimO"/>
    <property type="match status" value="1"/>
</dbReference>
<keyword evidence="1 8" id="KW-0004">4Fe-4S</keyword>
<keyword evidence="4 8" id="KW-0949">S-adenosyl-L-methionine</keyword>
<evidence type="ECO:0000313" key="11">
    <source>
        <dbReference type="EMBL" id="MBO8429153.1"/>
    </source>
</evidence>
<dbReference type="SUPFAM" id="SSF102114">
    <property type="entry name" value="Radical SAM enzymes"/>
    <property type="match status" value="1"/>
</dbReference>
<evidence type="ECO:0000259" key="10">
    <source>
        <dbReference type="PROSITE" id="PS51918"/>
    </source>
</evidence>
<feature type="binding site" evidence="8">
    <location>
        <position position="11"/>
    </location>
    <ligand>
        <name>[4Fe-4S] cluster</name>
        <dbReference type="ChEBI" id="CHEBI:49883"/>
        <label>1</label>
    </ligand>
</feature>
<dbReference type="GO" id="GO:0103039">
    <property type="term" value="F:protein methylthiotransferase activity"/>
    <property type="evidence" value="ECO:0007669"/>
    <property type="project" value="UniProtKB-EC"/>
</dbReference>
<protein>
    <recommendedName>
        <fullName evidence="8">Ribosomal protein uS12 methylthiotransferase RimO</fullName>
        <shortName evidence="8">uS12 MTTase</shortName>
        <shortName evidence="8">uS12 methylthiotransferase</shortName>
        <ecNumber evidence="8">2.8.4.4</ecNumber>
    </recommendedName>
    <alternativeName>
        <fullName evidence="8">Ribosomal protein uS12 (aspartate-C(3))-methylthiotransferase</fullName>
    </alternativeName>
    <alternativeName>
        <fullName evidence="8">Ribosome maturation factor RimO</fullName>
    </alternativeName>
</protein>